<sequence>MTCTLDDIVPAFRAACERWPHAPNLQQHYNDLARTYEEDGSSLIELTKSFLEAVCWTVIRELRATPPDSATPTTTELLSCVLNALGLRNQRGVGPLGKVISGHNKLAEGLNEMRNQDGSVAHGKDGFLDAISSRHTRVYILSADSVIALILSAYDGKEPNLLTTREPPDRFRHLNDRIDEGCALDAEVDMEEGILVVRVQAGAQTPEEAIELRVPPSELLYHLDRQAYLSVLEALQEVPPAESEEKTEPAVEKETKPAEVITEEEEVPPEEPVLKSSKLQLLDEYQGLYQDKVNNLYEFVIHNLLNGNTDQAQQVLRFVSTLLAEMENLAVVDWAKRPSAQSRVKVYLKRLLAVAGVEGLGINKWQPLLKW</sequence>
<accession>A0A7C1AU53</accession>
<dbReference type="AlphaFoldDB" id="A0A7C1AU53"/>
<evidence type="ECO:0000313" key="3">
    <source>
        <dbReference type="EMBL" id="HDL89719.1"/>
    </source>
</evidence>
<dbReference type="InterPro" id="IPR026001">
    <property type="entry name" value="Abi-like_C"/>
</dbReference>
<feature type="compositionally biased region" description="Basic and acidic residues" evidence="1">
    <location>
        <begin position="243"/>
        <end position="257"/>
    </location>
</feature>
<feature type="domain" description="Abortive infection protein-like C-terminal" evidence="2">
    <location>
        <begin position="77"/>
        <end position="151"/>
    </location>
</feature>
<dbReference type="EMBL" id="DQZW01000110">
    <property type="protein sequence ID" value="HDL89719.1"/>
    <property type="molecule type" value="Genomic_DNA"/>
</dbReference>
<feature type="region of interest" description="Disordered" evidence="1">
    <location>
        <begin position="239"/>
        <end position="269"/>
    </location>
</feature>
<name>A0A7C1AU53_9BACT</name>
<evidence type="ECO:0000256" key="1">
    <source>
        <dbReference type="SAM" id="MobiDB-lite"/>
    </source>
</evidence>
<proteinExistence type="predicted"/>
<comment type="caution">
    <text evidence="3">The sequence shown here is derived from an EMBL/GenBank/DDBJ whole genome shotgun (WGS) entry which is preliminary data.</text>
</comment>
<evidence type="ECO:0000259" key="2">
    <source>
        <dbReference type="Pfam" id="PF14355"/>
    </source>
</evidence>
<organism evidence="3">
    <name type="scientific">Thermodesulforhabdus norvegica</name>
    <dbReference type="NCBI Taxonomy" id="39841"/>
    <lineage>
        <taxon>Bacteria</taxon>
        <taxon>Pseudomonadati</taxon>
        <taxon>Thermodesulfobacteriota</taxon>
        <taxon>Syntrophobacteria</taxon>
        <taxon>Syntrophobacterales</taxon>
        <taxon>Thermodesulforhabdaceae</taxon>
        <taxon>Thermodesulforhabdus</taxon>
    </lineage>
</organism>
<reference evidence="3" key="1">
    <citation type="journal article" date="2020" name="mSystems">
        <title>Genome- and Community-Level Interaction Insights into Carbon Utilization and Element Cycling Functions of Hydrothermarchaeota in Hydrothermal Sediment.</title>
        <authorList>
            <person name="Zhou Z."/>
            <person name="Liu Y."/>
            <person name="Xu W."/>
            <person name="Pan J."/>
            <person name="Luo Z.H."/>
            <person name="Li M."/>
        </authorList>
    </citation>
    <scope>NUCLEOTIDE SEQUENCE [LARGE SCALE GENOMIC DNA]</scope>
    <source>
        <strain evidence="3">HyVt-19</strain>
    </source>
</reference>
<protein>
    <recommendedName>
        <fullName evidence="2">Abortive infection protein-like C-terminal domain-containing protein</fullName>
    </recommendedName>
</protein>
<dbReference type="Pfam" id="PF14355">
    <property type="entry name" value="Abi_C"/>
    <property type="match status" value="1"/>
</dbReference>
<feature type="non-terminal residue" evidence="3">
    <location>
        <position position="371"/>
    </location>
</feature>
<gene>
    <name evidence="3" type="ORF">ENG14_02310</name>
</gene>
<dbReference type="Proteomes" id="UP000886355">
    <property type="component" value="Unassembled WGS sequence"/>
</dbReference>